<proteinExistence type="inferred from homology"/>
<comment type="subcellular location">
    <subcellularLocation>
        <location evidence="1">Cell membrane</location>
        <topology evidence="1">Multi-pass membrane protein</topology>
    </subcellularLocation>
    <subcellularLocation>
        <location evidence="8">Membrane</location>
        <topology evidence="8">Multi-pass membrane protein</topology>
    </subcellularLocation>
</comment>
<dbReference type="InterPro" id="IPR045861">
    <property type="entry name" value="CorA_cytoplasmic_dom"/>
</dbReference>
<keyword evidence="10" id="KW-1185">Reference proteome</keyword>
<gene>
    <name evidence="8" type="primary">corA</name>
    <name evidence="9" type="ORF">J2T15_006197</name>
</gene>
<dbReference type="Gene3D" id="1.20.58.340">
    <property type="entry name" value="Magnesium transport protein CorA, transmembrane region"/>
    <property type="match status" value="2"/>
</dbReference>
<dbReference type="SUPFAM" id="SSF143865">
    <property type="entry name" value="CorA soluble domain-like"/>
    <property type="match status" value="1"/>
</dbReference>
<comment type="caution">
    <text evidence="9">The sequence shown here is derived from an EMBL/GenBank/DDBJ whole genome shotgun (WGS) entry which is preliminary data.</text>
</comment>
<keyword evidence="5 8" id="KW-0812">Transmembrane</keyword>
<evidence type="ECO:0000313" key="9">
    <source>
        <dbReference type="EMBL" id="MDQ0116715.1"/>
    </source>
</evidence>
<keyword evidence="8" id="KW-0406">Ion transport</keyword>
<reference evidence="9 10" key="1">
    <citation type="submission" date="2023-07" db="EMBL/GenBank/DDBJ databases">
        <title>Sorghum-associated microbial communities from plants grown in Nebraska, USA.</title>
        <authorList>
            <person name="Schachtman D."/>
        </authorList>
    </citation>
    <scope>NUCLEOTIDE SEQUENCE [LARGE SCALE GENOMIC DNA]</scope>
    <source>
        <strain evidence="9 10">CC482</strain>
    </source>
</reference>
<dbReference type="InterPro" id="IPR002523">
    <property type="entry name" value="MgTranspt_CorA/ZnTranspt_ZntB"/>
</dbReference>
<keyword evidence="8" id="KW-0460">Magnesium</keyword>
<evidence type="ECO:0000313" key="10">
    <source>
        <dbReference type="Proteomes" id="UP001229346"/>
    </source>
</evidence>
<evidence type="ECO:0000256" key="4">
    <source>
        <dbReference type="ARBA" id="ARBA00022475"/>
    </source>
</evidence>
<protein>
    <recommendedName>
        <fullName evidence="8">Magnesium transport protein CorA</fullName>
    </recommendedName>
</protein>
<dbReference type="InterPro" id="IPR045863">
    <property type="entry name" value="CorA_TM1_TM2"/>
</dbReference>
<evidence type="ECO:0000256" key="8">
    <source>
        <dbReference type="RuleBase" id="RU362010"/>
    </source>
</evidence>
<dbReference type="Proteomes" id="UP001229346">
    <property type="component" value="Unassembled WGS sequence"/>
</dbReference>
<keyword evidence="3 8" id="KW-0813">Transport</keyword>
<comment type="function">
    <text evidence="8">Mediates influx of magnesium ions.</text>
</comment>
<dbReference type="RefSeq" id="WP_307210447.1">
    <property type="nucleotide sequence ID" value="NZ_JAUSSU010000024.1"/>
</dbReference>
<dbReference type="Pfam" id="PF01544">
    <property type="entry name" value="CorA"/>
    <property type="match status" value="1"/>
</dbReference>
<evidence type="ECO:0000256" key="1">
    <source>
        <dbReference type="ARBA" id="ARBA00004651"/>
    </source>
</evidence>
<evidence type="ECO:0000256" key="3">
    <source>
        <dbReference type="ARBA" id="ARBA00022448"/>
    </source>
</evidence>
<evidence type="ECO:0000256" key="5">
    <source>
        <dbReference type="ARBA" id="ARBA00022692"/>
    </source>
</evidence>
<dbReference type="InterPro" id="IPR004488">
    <property type="entry name" value="Mg/Co-transport_prot_CorA"/>
</dbReference>
<dbReference type="EMBL" id="JAUSSU010000024">
    <property type="protein sequence ID" value="MDQ0116715.1"/>
    <property type="molecule type" value="Genomic_DNA"/>
</dbReference>
<dbReference type="SUPFAM" id="SSF144083">
    <property type="entry name" value="Magnesium transport protein CorA, transmembrane region"/>
    <property type="match status" value="1"/>
</dbReference>
<evidence type="ECO:0000256" key="6">
    <source>
        <dbReference type="ARBA" id="ARBA00022989"/>
    </source>
</evidence>
<name>A0ABT9UAQ6_PAEHA</name>
<dbReference type="NCBIfam" id="TIGR00383">
    <property type="entry name" value="corA"/>
    <property type="match status" value="1"/>
</dbReference>
<keyword evidence="7 8" id="KW-0472">Membrane</keyword>
<feature type="transmembrane region" description="Helical" evidence="8">
    <location>
        <begin position="259"/>
        <end position="278"/>
    </location>
</feature>
<sequence>MIRIVGYSKDKKWRTDLTLEQVSSSTELAWYWVDFDQPSVEESKLLSTHFKFHPLAIEDCYHLLQRPKMDHYDDTNFLILHAFNGSKTAADEVNMFIGPRFLVTFHHGQSQGIESARTKLLQNTKPGLHGHLCAAYLVMDKLVDEYFPVVQELEEMLIDMDLSNGTITGDGAITDIFSIRSRLLRLRKTIIPMRDLLYRLVNSDRIEGLGHYLAFYRDIHDHLLKLSEMLDNCREMTADLRDSYISYNSNRMNTIMKTLTVITTIFMPLTFLAGIYGMNFHVMPELEWRWGYFVVLGFMLLVALSMFAWFNKKGWFK</sequence>
<dbReference type="PANTHER" id="PTHR46494">
    <property type="entry name" value="CORA FAMILY METAL ION TRANSPORTER (EUROFUNG)"/>
    <property type="match status" value="1"/>
</dbReference>
<keyword evidence="6 8" id="KW-1133">Transmembrane helix</keyword>
<dbReference type="CDD" id="cd12831">
    <property type="entry name" value="TmCorA-like_u2"/>
    <property type="match status" value="1"/>
</dbReference>
<dbReference type="PANTHER" id="PTHR46494:SF1">
    <property type="entry name" value="CORA FAMILY METAL ION TRANSPORTER (EUROFUNG)"/>
    <property type="match status" value="1"/>
</dbReference>
<keyword evidence="4 8" id="KW-1003">Cell membrane</keyword>
<dbReference type="Gene3D" id="3.30.460.20">
    <property type="entry name" value="CorA soluble domain-like"/>
    <property type="match status" value="1"/>
</dbReference>
<organism evidence="9 10">
    <name type="scientific">Paenibacillus harenae</name>
    <dbReference type="NCBI Taxonomy" id="306543"/>
    <lineage>
        <taxon>Bacteria</taxon>
        <taxon>Bacillati</taxon>
        <taxon>Bacillota</taxon>
        <taxon>Bacilli</taxon>
        <taxon>Bacillales</taxon>
        <taxon>Paenibacillaceae</taxon>
        <taxon>Paenibacillus</taxon>
    </lineage>
</organism>
<feature type="transmembrane region" description="Helical" evidence="8">
    <location>
        <begin position="290"/>
        <end position="310"/>
    </location>
</feature>
<comment type="similarity">
    <text evidence="2 8">Belongs to the CorA metal ion transporter (MIT) (TC 1.A.35) family.</text>
</comment>
<evidence type="ECO:0000256" key="2">
    <source>
        <dbReference type="ARBA" id="ARBA00009765"/>
    </source>
</evidence>
<evidence type="ECO:0000256" key="7">
    <source>
        <dbReference type="ARBA" id="ARBA00023136"/>
    </source>
</evidence>
<accession>A0ABT9UAQ6</accession>